<evidence type="ECO:0000256" key="3">
    <source>
        <dbReference type="SAM" id="MobiDB-lite"/>
    </source>
</evidence>
<keyword evidence="4" id="KW-0812">Transmembrane</keyword>
<feature type="compositionally biased region" description="Low complexity" evidence="3">
    <location>
        <begin position="531"/>
        <end position="543"/>
    </location>
</feature>
<feature type="compositionally biased region" description="Basic and acidic residues" evidence="3">
    <location>
        <begin position="514"/>
        <end position="523"/>
    </location>
</feature>
<keyword evidence="5" id="KW-0732">Signal</keyword>
<dbReference type="InterPro" id="IPR000742">
    <property type="entry name" value="EGF"/>
</dbReference>
<evidence type="ECO:0000259" key="6">
    <source>
        <dbReference type="PROSITE" id="PS50025"/>
    </source>
</evidence>
<feature type="transmembrane region" description="Helical" evidence="4">
    <location>
        <begin position="619"/>
        <end position="640"/>
    </location>
</feature>
<dbReference type="InterPro" id="IPR001791">
    <property type="entry name" value="Laminin_G"/>
</dbReference>
<organism evidence="8 9">
    <name type="scientific">Artemia franciscana</name>
    <name type="common">Brine shrimp</name>
    <name type="synonym">Artemia sanfranciscana</name>
    <dbReference type="NCBI Taxonomy" id="6661"/>
    <lineage>
        <taxon>Eukaryota</taxon>
        <taxon>Metazoa</taxon>
        <taxon>Ecdysozoa</taxon>
        <taxon>Arthropoda</taxon>
        <taxon>Crustacea</taxon>
        <taxon>Branchiopoda</taxon>
        <taxon>Anostraca</taxon>
        <taxon>Artemiidae</taxon>
        <taxon>Artemia</taxon>
    </lineage>
</organism>
<feature type="region of interest" description="Disordered" evidence="3">
    <location>
        <begin position="651"/>
        <end position="700"/>
    </location>
</feature>
<dbReference type="Proteomes" id="UP001187531">
    <property type="component" value="Unassembled WGS sequence"/>
</dbReference>
<proteinExistence type="predicted"/>
<accession>A0AA88KYK8</accession>
<evidence type="ECO:0000313" key="9">
    <source>
        <dbReference type="Proteomes" id="UP001187531"/>
    </source>
</evidence>
<dbReference type="InterPro" id="IPR050372">
    <property type="entry name" value="Neurexin-related_CASP"/>
</dbReference>
<feature type="domain" description="Laminin G" evidence="6">
    <location>
        <begin position="9"/>
        <end position="200"/>
    </location>
</feature>
<protein>
    <submittedName>
        <fullName evidence="8">Uncharacterized protein</fullName>
    </submittedName>
</protein>
<name>A0AA88KYK8_ARTSF</name>
<feature type="compositionally biased region" description="Basic and acidic residues" evidence="3">
    <location>
        <begin position="651"/>
        <end position="665"/>
    </location>
</feature>
<dbReference type="AlphaFoldDB" id="A0AA88KYK8"/>
<keyword evidence="4" id="KW-1133">Transmembrane helix</keyword>
<comment type="caution">
    <text evidence="8">The sequence shown here is derived from an EMBL/GenBank/DDBJ whole genome shotgun (WGS) entry which is preliminary data.</text>
</comment>
<sequence length="700" mass="78430">MLLIFLSVAFVVTGSEEALTSYVELPVWSAKLGSSLNFNFRTSSQNGLILYQEDTRNNRFLELKLVEGVLRLRYSLGNGSQLVQAGRNLHDNRIYSVELRRLSEKFFLIYLNTSAVGDIRVPRNDPRVNIFHHHHGALFFGSVPGWYRAKVGRLVLPTATYEPPFRGSIKGVAYEDSNGIVQQVTVLPLQGAEASASSSCLIRSPCFHDSICYETDEGPACHCLSQEFVGRYCEKRKRPMEASLKGTELIIFDPTQGGIEPMITTQDEISFMMKTRKASGAILLAGSSRENYIYLGLSRGTIQIIYRRDGENVIDNNIKPLSIDLDNGHYHTIRLQRRSDEITLSIDGYSTYWPLKESRVYMTSSRIYIGAMHNAEYEFVREIDSFVGCLKKLTFKADGMELNILEMAQSRSDLTAVSGHIDWRCIAEPPSLKVRDVSKFSSDELIVSGNGPECNNFHDLDSECLPGKHPSDELITPHIVFRQPPQTPRYIRPTPSSNRGFDVPCDDEECGEGSGREDNDREPYGPGKSIRTTTNRPPTRPSTKATSRAATLNKRFWLLDEFTSSTPKPVTTIAAQRIYPGGGGIGGVDMYKPIVKRPNQEELEKIRERISSDAEESTALVIGIIAGILIAIILVAILVLKLKQHSERKEKFEERPRSWSLKKSEISSTKSSGSDQQLDVKGKKSSPTSKSGKHLKEWYV</sequence>
<keyword evidence="1" id="KW-1015">Disulfide bond</keyword>
<dbReference type="GO" id="GO:0016020">
    <property type="term" value="C:membrane"/>
    <property type="evidence" value="ECO:0007669"/>
    <property type="project" value="UniProtKB-SubCell"/>
</dbReference>
<dbReference type="PANTHER" id="PTHR15036">
    <property type="entry name" value="PIKACHURIN-LIKE PROTEIN"/>
    <property type="match status" value="1"/>
</dbReference>
<feature type="chain" id="PRO_5041733288" evidence="5">
    <location>
        <begin position="19"/>
        <end position="700"/>
    </location>
</feature>
<feature type="signal peptide" evidence="5">
    <location>
        <begin position="1"/>
        <end position="18"/>
    </location>
</feature>
<dbReference type="PROSITE" id="PS50025">
    <property type="entry name" value="LAM_G_DOMAIN"/>
    <property type="match status" value="2"/>
</dbReference>
<dbReference type="SMART" id="SM00282">
    <property type="entry name" value="LamG"/>
    <property type="match status" value="2"/>
</dbReference>
<dbReference type="EMBL" id="JAVRJZ010000019">
    <property type="protein sequence ID" value="KAK2706676.1"/>
    <property type="molecule type" value="Genomic_DNA"/>
</dbReference>
<dbReference type="PROSITE" id="PS50026">
    <property type="entry name" value="EGF_3"/>
    <property type="match status" value="1"/>
</dbReference>
<feature type="domain" description="EGF-like" evidence="7">
    <location>
        <begin position="196"/>
        <end position="234"/>
    </location>
</feature>
<keyword evidence="9" id="KW-1185">Reference proteome</keyword>
<comment type="caution">
    <text evidence="2">Lacks conserved residue(s) required for the propagation of feature annotation.</text>
</comment>
<evidence type="ECO:0000256" key="2">
    <source>
        <dbReference type="PROSITE-ProRule" id="PRU00076"/>
    </source>
</evidence>
<dbReference type="Gene3D" id="2.60.120.200">
    <property type="match status" value="2"/>
</dbReference>
<reference evidence="8" key="1">
    <citation type="submission" date="2023-07" db="EMBL/GenBank/DDBJ databases">
        <title>Chromosome-level genome assembly of Artemia franciscana.</title>
        <authorList>
            <person name="Jo E."/>
        </authorList>
    </citation>
    <scope>NUCLEOTIDE SEQUENCE</scope>
    <source>
        <tissue evidence="8">Whole body</tissue>
    </source>
</reference>
<dbReference type="CDD" id="cd00054">
    <property type="entry name" value="EGF_CA"/>
    <property type="match status" value="1"/>
</dbReference>
<feature type="domain" description="Laminin G" evidence="6">
    <location>
        <begin position="239"/>
        <end position="425"/>
    </location>
</feature>
<dbReference type="PANTHER" id="PTHR15036:SF85">
    <property type="entry name" value="SP2353, ISOFORM A"/>
    <property type="match status" value="1"/>
</dbReference>
<evidence type="ECO:0000256" key="5">
    <source>
        <dbReference type="SAM" id="SignalP"/>
    </source>
</evidence>
<evidence type="ECO:0000256" key="4">
    <source>
        <dbReference type="SAM" id="Phobius"/>
    </source>
</evidence>
<dbReference type="InterPro" id="IPR013320">
    <property type="entry name" value="ConA-like_dom_sf"/>
</dbReference>
<dbReference type="CDD" id="cd00110">
    <property type="entry name" value="LamG"/>
    <property type="match status" value="2"/>
</dbReference>
<evidence type="ECO:0000259" key="7">
    <source>
        <dbReference type="PROSITE" id="PS50026"/>
    </source>
</evidence>
<feature type="region of interest" description="Disordered" evidence="3">
    <location>
        <begin position="484"/>
        <end position="548"/>
    </location>
</feature>
<keyword evidence="2" id="KW-0245">EGF-like domain</keyword>
<keyword evidence="4" id="KW-0472">Membrane</keyword>
<gene>
    <name evidence="8" type="ORF">QYM36_014645</name>
</gene>
<dbReference type="Pfam" id="PF02210">
    <property type="entry name" value="Laminin_G_2"/>
    <property type="match status" value="2"/>
</dbReference>
<dbReference type="SUPFAM" id="SSF49899">
    <property type="entry name" value="Concanavalin A-like lectins/glucanases"/>
    <property type="match status" value="2"/>
</dbReference>
<evidence type="ECO:0000256" key="1">
    <source>
        <dbReference type="ARBA" id="ARBA00023157"/>
    </source>
</evidence>
<evidence type="ECO:0000313" key="8">
    <source>
        <dbReference type="EMBL" id="KAK2706676.1"/>
    </source>
</evidence>